<dbReference type="Proteomes" id="UP001372834">
    <property type="component" value="Unassembled WGS sequence"/>
</dbReference>
<dbReference type="EMBL" id="JAWJWE010000040">
    <property type="protein sequence ID" value="KAK6619564.1"/>
    <property type="molecule type" value="Genomic_DNA"/>
</dbReference>
<evidence type="ECO:0000313" key="2">
    <source>
        <dbReference type="EMBL" id="KAK6619564.1"/>
    </source>
</evidence>
<sequence length="149" mass="15996">MPLIPNLHLVEEGKDVGDGRLCFLIQSECFPSPSSGKPDNFNLTVGETFSPSSSSSPSAGLENSGISRNRVVAAEEVKSPRKFNGKSEQNGRERERDEESFDVENVGYSTPALLEPQDSIAGAKKGPRSDEGPPNPKLGEDKSEFVSVS</sequence>
<evidence type="ECO:0000256" key="1">
    <source>
        <dbReference type="SAM" id="MobiDB-lite"/>
    </source>
</evidence>
<dbReference type="AlphaFoldDB" id="A0AAN8NKH7"/>
<gene>
    <name evidence="2" type="ORF">RUM43_012321</name>
</gene>
<feature type="compositionally biased region" description="Basic and acidic residues" evidence="1">
    <location>
        <begin position="138"/>
        <end position="149"/>
    </location>
</feature>
<organism evidence="2 3">
    <name type="scientific">Polyplax serrata</name>
    <name type="common">Common mouse louse</name>
    <dbReference type="NCBI Taxonomy" id="468196"/>
    <lineage>
        <taxon>Eukaryota</taxon>
        <taxon>Metazoa</taxon>
        <taxon>Ecdysozoa</taxon>
        <taxon>Arthropoda</taxon>
        <taxon>Hexapoda</taxon>
        <taxon>Insecta</taxon>
        <taxon>Pterygota</taxon>
        <taxon>Neoptera</taxon>
        <taxon>Paraneoptera</taxon>
        <taxon>Psocodea</taxon>
        <taxon>Troctomorpha</taxon>
        <taxon>Phthiraptera</taxon>
        <taxon>Anoplura</taxon>
        <taxon>Polyplacidae</taxon>
        <taxon>Polyplax</taxon>
    </lineage>
</organism>
<proteinExistence type="predicted"/>
<name>A0AAN8NKH7_POLSC</name>
<reference evidence="2 3" key="1">
    <citation type="submission" date="2023-10" db="EMBL/GenBank/DDBJ databases">
        <title>Genomes of two closely related lineages of the louse Polyplax serrata with different host specificities.</title>
        <authorList>
            <person name="Martinu J."/>
            <person name="Tarabai H."/>
            <person name="Stefka J."/>
            <person name="Hypsa V."/>
        </authorList>
    </citation>
    <scope>NUCLEOTIDE SEQUENCE [LARGE SCALE GENOMIC DNA]</scope>
    <source>
        <strain evidence="2">HR10_N</strain>
    </source>
</reference>
<accession>A0AAN8NKH7</accession>
<protein>
    <submittedName>
        <fullName evidence="2">Uncharacterized protein</fullName>
    </submittedName>
</protein>
<comment type="caution">
    <text evidence="2">The sequence shown here is derived from an EMBL/GenBank/DDBJ whole genome shotgun (WGS) entry which is preliminary data.</text>
</comment>
<feature type="compositionally biased region" description="Polar residues" evidence="1">
    <location>
        <begin position="32"/>
        <end position="49"/>
    </location>
</feature>
<feature type="region of interest" description="Disordered" evidence="1">
    <location>
        <begin position="31"/>
        <end position="149"/>
    </location>
</feature>
<evidence type="ECO:0000313" key="3">
    <source>
        <dbReference type="Proteomes" id="UP001372834"/>
    </source>
</evidence>